<evidence type="ECO:0000313" key="3">
    <source>
        <dbReference type="Proteomes" id="UP000196239"/>
    </source>
</evidence>
<dbReference type="InterPro" id="IPR019887">
    <property type="entry name" value="Tscrpt_reg_AsnC/Lrp_C"/>
</dbReference>
<gene>
    <name evidence="2" type="ORF">NDEV_0661</name>
</gene>
<protein>
    <submittedName>
        <fullName evidence="2">Putative transcriptional regulator, AsnC family</fullName>
    </submittedName>
</protein>
<evidence type="ECO:0000259" key="1">
    <source>
        <dbReference type="Pfam" id="PF01037"/>
    </source>
</evidence>
<dbReference type="EMBL" id="LN890280">
    <property type="protein sequence ID" value="CUR51426.1"/>
    <property type="molecule type" value="Genomic_DNA"/>
</dbReference>
<dbReference type="KEGG" id="ndv:NDEV_0661"/>
<sequence length="76" mass="8499">MNEAFVLLNVDYKQQQNIIEAAKKIPIAKAVKTIYGIYDILVILESNNMQDIKTAIDVDLHKIDGINNITSLIAVN</sequence>
<dbReference type="Pfam" id="PF01037">
    <property type="entry name" value="AsnC_trans_reg"/>
    <property type="match status" value="1"/>
</dbReference>
<feature type="domain" description="Transcription regulator AsnC/Lrp ligand binding" evidence="1">
    <location>
        <begin position="6"/>
        <end position="75"/>
    </location>
</feature>
<keyword evidence="3" id="KW-1185">Reference proteome</keyword>
<dbReference type="SUPFAM" id="SSF54909">
    <property type="entry name" value="Dimeric alpha+beta barrel"/>
    <property type="match status" value="1"/>
</dbReference>
<accession>A0A128A239</accession>
<dbReference type="Proteomes" id="UP000196239">
    <property type="component" value="Chromosome 1"/>
</dbReference>
<dbReference type="AlphaFoldDB" id="A0A128A239"/>
<dbReference type="InterPro" id="IPR011008">
    <property type="entry name" value="Dimeric_a/b-barrel"/>
</dbReference>
<name>A0A128A239_9ARCH</name>
<proteinExistence type="predicted"/>
<dbReference type="Gene3D" id="3.30.70.920">
    <property type="match status" value="1"/>
</dbReference>
<evidence type="ECO:0000313" key="2">
    <source>
        <dbReference type="EMBL" id="CUR51426.1"/>
    </source>
</evidence>
<organism evidence="2 3">
    <name type="scientific">Nitrosotalea devaniterrae</name>
    <dbReference type="NCBI Taxonomy" id="1078905"/>
    <lineage>
        <taxon>Archaea</taxon>
        <taxon>Nitrososphaerota</taxon>
        <taxon>Nitrososphaeria</taxon>
        <taxon>Nitrosotaleales</taxon>
        <taxon>Nitrosotaleaceae</taxon>
        <taxon>Nitrosotalea</taxon>
    </lineage>
</organism>
<reference evidence="3" key="1">
    <citation type="submission" date="2015-10" db="EMBL/GenBank/DDBJ databases">
        <authorList>
            <person name="Lehtovirta-Morley L.E."/>
            <person name="Vieille C."/>
        </authorList>
    </citation>
    <scope>NUCLEOTIDE SEQUENCE [LARGE SCALE GENOMIC DNA]</scope>
</reference>